<feature type="transmembrane region" description="Helical" evidence="2">
    <location>
        <begin position="35"/>
        <end position="53"/>
    </location>
</feature>
<reference evidence="3" key="1">
    <citation type="submission" date="2023-05" db="EMBL/GenBank/DDBJ databases">
        <title>Cataloging the Phylogenetic Diversity of Human Bladder Bacteria.</title>
        <authorList>
            <person name="Du J."/>
        </authorList>
    </citation>
    <scope>NUCLEOTIDE SEQUENCE</scope>
    <source>
        <strain evidence="3">UMB8703</strain>
    </source>
</reference>
<sequence length="104" mass="11915">MIDRIFKVLFKIAYLLCGAAILTFAIMAWQTHEISWLAAFIWAILAAYLYSCWEEAMHEANDNAYIAGSLTAILTHILRMLEEEYDDQEEPEGPEVAKEETVVE</sequence>
<accession>A0AAW6XZA6</accession>
<feature type="region of interest" description="Disordered" evidence="1">
    <location>
        <begin position="85"/>
        <end position="104"/>
    </location>
</feature>
<dbReference type="Proteomes" id="UP001230629">
    <property type="component" value="Unassembled WGS sequence"/>
</dbReference>
<dbReference type="AlphaFoldDB" id="A0AAW6XZA6"/>
<keyword evidence="2" id="KW-1133">Transmembrane helix</keyword>
<gene>
    <name evidence="3" type="ORF">QP229_10625</name>
</gene>
<keyword evidence="2" id="KW-0472">Membrane</keyword>
<evidence type="ECO:0000256" key="2">
    <source>
        <dbReference type="SAM" id="Phobius"/>
    </source>
</evidence>
<evidence type="ECO:0000256" key="1">
    <source>
        <dbReference type="SAM" id="MobiDB-lite"/>
    </source>
</evidence>
<evidence type="ECO:0008006" key="5">
    <source>
        <dbReference type="Google" id="ProtNLM"/>
    </source>
</evidence>
<dbReference type="EMBL" id="JASOIH010000050">
    <property type="protein sequence ID" value="MDK6900401.1"/>
    <property type="molecule type" value="Genomic_DNA"/>
</dbReference>
<feature type="transmembrane region" description="Helical" evidence="2">
    <location>
        <begin position="12"/>
        <end position="29"/>
    </location>
</feature>
<comment type="caution">
    <text evidence="3">The sequence shown here is derived from an EMBL/GenBank/DDBJ whole genome shotgun (WGS) entry which is preliminary data.</text>
</comment>
<keyword evidence="2" id="KW-0812">Transmembrane</keyword>
<organism evidence="3 4">
    <name type="scientific">Streptococcus agalactiae</name>
    <dbReference type="NCBI Taxonomy" id="1311"/>
    <lineage>
        <taxon>Bacteria</taxon>
        <taxon>Bacillati</taxon>
        <taxon>Bacillota</taxon>
        <taxon>Bacilli</taxon>
        <taxon>Lactobacillales</taxon>
        <taxon>Streptococcaceae</taxon>
        <taxon>Streptococcus</taxon>
    </lineage>
</organism>
<protein>
    <recommendedName>
        <fullName evidence="5">Phage protein</fullName>
    </recommendedName>
</protein>
<evidence type="ECO:0000313" key="3">
    <source>
        <dbReference type="EMBL" id="MDK6900401.1"/>
    </source>
</evidence>
<name>A0AAW6XZA6_STRAG</name>
<dbReference type="RefSeq" id="WP_048707082.1">
    <property type="nucleotide sequence ID" value="NZ_JASOIH010000050.1"/>
</dbReference>
<evidence type="ECO:0000313" key="4">
    <source>
        <dbReference type="Proteomes" id="UP001230629"/>
    </source>
</evidence>
<proteinExistence type="predicted"/>
<feature type="compositionally biased region" description="Basic and acidic residues" evidence="1">
    <location>
        <begin position="95"/>
        <end position="104"/>
    </location>
</feature>